<feature type="transmembrane region" description="Helical" evidence="5">
    <location>
        <begin position="7"/>
        <end position="27"/>
    </location>
</feature>
<evidence type="ECO:0000256" key="5">
    <source>
        <dbReference type="SAM" id="Phobius"/>
    </source>
</evidence>
<dbReference type="InterPro" id="IPR032808">
    <property type="entry name" value="DoxX"/>
</dbReference>
<protein>
    <submittedName>
        <fullName evidence="6">DoxX-like family protein</fullName>
    </submittedName>
</protein>
<dbReference type="Proteomes" id="UP000199421">
    <property type="component" value="Unassembled WGS sequence"/>
</dbReference>
<feature type="transmembrane region" description="Helical" evidence="5">
    <location>
        <begin position="47"/>
        <end position="65"/>
    </location>
</feature>
<evidence type="ECO:0000256" key="4">
    <source>
        <dbReference type="ARBA" id="ARBA00023136"/>
    </source>
</evidence>
<evidence type="ECO:0000256" key="1">
    <source>
        <dbReference type="ARBA" id="ARBA00004141"/>
    </source>
</evidence>
<dbReference type="GO" id="GO:0016020">
    <property type="term" value="C:membrane"/>
    <property type="evidence" value="ECO:0007669"/>
    <property type="project" value="UniProtKB-SubCell"/>
</dbReference>
<accession>A0A1H7W3D8</accession>
<evidence type="ECO:0000313" key="6">
    <source>
        <dbReference type="EMBL" id="SEM16010.1"/>
    </source>
</evidence>
<comment type="subcellular location">
    <subcellularLocation>
        <location evidence="1">Membrane</location>
        <topology evidence="1">Multi-pass membrane protein</topology>
    </subcellularLocation>
</comment>
<sequence length="120" mass="13362">MMTNKIIYWIATGLVGAMMLFSAFSYLTNEEIKGAFVHLGFPNFFRVELAILKFIGAAALLLPIVPGKFKEMAYWGFGLTFISAFVAHTAVGDATQHSLMPLIFLAILVISYIYFKKANK</sequence>
<keyword evidence="7" id="KW-1185">Reference proteome</keyword>
<dbReference type="AlphaFoldDB" id="A0A1H7W3D8"/>
<dbReference type="STRING" id="407022.SAMN05661044_04402"/>
<dbReference type="OrthoDB" id="7960583at2"/>
<evidence type="ECO:0000313" key="7">
    <source>
        <dbReference type="Proteomes" id="UP000199421"/>
    </source>
</evidence>
<proteinExistence type="predicted"/>
<gene>
    <name evidence="6" type="ORF">SAMN05661044_04402</name>
</gene>
<evidence type="ECO:0000256" key="2">
    <source>
        <dbReference type="ARBA" id="ARBA00022692"/>
    </source>
</evidence>
<name>A0A1H7W3D8_OLID1</name>
<keyword evidence="2 5" id="KW-0812">Transmembrane</keyword>
<keyword evidence="3 5" id="KW-1133">Transmembrane helix</keyword>
<dbReference type="EMBL" id="FOAF01000008">
    <property type="protein sequence ID" value="SEM16010.1"/>
    <property type="molecule type" value="Genomic_DNA"/>
</dbReference>
<evidence type="ECO:0000256" key="3">
    <source>
        <dbReference type="ARBA" id="ARBA00022989"/>
    </source>
</evidence>
<reference evidence="7" key="1">
    <citation type="submission" date="2016-10" db="EMBL/GenBank/DDBJ databases">
        <authorList>
            <person name="Varghese N."/>
            <person name="Submissions S."/>
        </authorList>
    </citation>
    <scope>NUCLEOTIDE SEQUENCE [LARGE SCALE GENOMIC DNA]</scope>
    <source>
        <strain evidence="7">DSM 18733</strain>
    </source>
</reference>
<feature type="transmembrane region" description="Helical" evidence="5">
    <location>
        <begin position="72"/>
        <end position="91"/>
    </location>
</feature>
<feature type="transmembrane region" description="Helical" evidence="5">
    <location>
        <begin position="97"/>
        <end position="115"/>
    </location>
</feature>
<organism evidence="6 7">
    <name type="scientific">Olivibacter domesticus</name>
    <name type="common">Pseudosphingobacterium domesticum</name>
    <dbReference type="NCBI Taxonomy" id="407022"/>
    <lineage>
        <taxon>Bacteria</taxon>
        <taxon>Pseudomonadati</taxon>
        <taxon>Bacteroidota</taxon>
        <taxon>Sphingobacteriia</taxon>
        <taxon>Sphingobacteriales</taxon>
        <taxon>Sphingobacteriaceae</taxon>
        <taxon>Olivibacter</taxon>
    </lineage>
</organism>
<dbReference type="RefSeq" id="WP_093329017.1">
    <property type="nucleotide sequence ID" value="NZ_FOAF01000008.1"/>
</dbReference>
<dbReference type="Pfam" id="PF13564">
    <property type="entry name" value="DoxX_2"/>
    <property type="match status" value="1"/>
</dbReference>
<keyword evidence="4 5" id="KW-0472">Membrane</keyword>